<feature type="transmembrane region" description="Helical" evidence="8">
    <location>
        <begin position="226"/>
        <end position="247"/>
    </location>
</feature>
<dbReference type="GO" id="GO:0008360">
    <property type="term" value="P:regulation of cell shape"/>
    <property type="evidence" value="ECO:0007669"/>
    <property type="project" value="UniProtKB-KW"/>
</dbReference>
<feature type="binding site" evidence="10">
    <location>
        <position position="170"/>
    </location>
    <ligand>
        <name>Mg(2+)</name>
        <dbReference type="ChEBI" id="CHEBI:18420"/>
    </ligand>
</feature>
<reference evidence="11 12" key="1">
    <citation type="submission" date="2015-12" db="EMBL/GenBank/DDBJ databases">
        <title>Streptococcus penaeicida sp. nov.</title>
        <authorList>
            <person name="Gomez-Gil B."/>
            <person name="Morales-Covarrubias M."/>
        </authorList>
    </citation>
    <scope>NUCLEOTIDE SEQUENCE [LARGE SCALE GENOMIC DNA]</scope>
    <source>
        <strain evidence="11 12">CAIM 1838</strain>
    </source>
</reference>
<comment type="catalytic activity">
    <reaction evidence="8">
        <text>UDP-N-acetyl-alpha-D-muramoyl-L-alanyl-gamma-D-glutamyl-L-lysyl-D-alanyl-D-alanine + di-trans,octa-cis-undecaprenyl phosphate = Mur2Ac(oyl-L-Ala-gamma-D-Glu-L-Lys-D-Ala-D-Ala)-di-trans,octa-cis-undecaprenyl diphosphate + UMP</text>
        <dbReference type="Rhea" id="RHEA:21920"/>
        <dbReference type="ChEBI" id="CHEBI:57865"/>
        <dbReference type="ChEBI" id="CHEBI:60032"/>
        <dbReference type="ChEBI" id="CHEBI:60392"/>
        <dbReference type="ChEBI" id="CHEBI:70758"/>
        <dbReference type="EC" id="2.7.8.13"/>
    </reaction>
</comment>
<keyword evidence="8" id="KW-0131">Cell cycle</keyword>
<feature type="binding site" evidence="10">
    <location>
        <position position="230"/>
    </location>
    <ligand>
        <name>Mg(2+)</name>
        <dbReference type="ChEBI" id="CHEBI:18420"/>
    </ligand>
</feature>
<evidence type="ECO:0000256" key="8">
    <source>
        <dbReference type="HAMAP-Rule" id="MF_00038"/>
    </source>
</evidence>
<dbReference type="GO" id="GO:0051301">
    <property type="term" value="P:cell division"/>
    <property type="evidence" value="ECO:0007669"/>
    <property type="project" value="UniProtKB-KW"/>
</dbReference>
<keyword evidence="12" id="KW-1185">Reference proteome</keyword>
<dbReference type="RefSeq" id="WP_102776821.1">
    <property type="nucleotide sequence ID" value="NZ_CBCSGP010000001.1"/>
</dbReference>
<dbReference type="EC" id="2.7.8.13" evidence="8 9"/>
<keyword evidence="8" id="KW-0133">Cell shape</keyword>
<feature type="transmembrane region" description="Helical" evidence="8">
    <location>
        <begin position="253"/>
        <end position="276"/>
    </location>
</feature>
<comment type="function">
    <text evidence="8">Catalyzes the initial step of the lipid cycle reactions in the biosynthesis of the cell wall peptidoglycan: transfers peptidoglycan precursor phospho-MurNAc-pentapeptide from UDP-MurNAc-pentapeptide onto the lipid carrier undecaprenyl phosphate, yielding undecaprenyl-pyrophosphoryl-MurNAc-pentapeptide, known as lipid I.</text>
</comment>
<comment type="subcellular location">
    <subcellularLocation>
        <location evidence="8">Cell membrane</location>
        <topology evidence="8">Multi-pass membrane protein</topology>
    </subcellularLocation>
    <subcellularLocation>
        <location evidence="1">Membrane</location>
        <topology evidence="1">Multi-pass membrane protein</topology>
    </subcellularLocation>
</comment>
<proteinExistence type="inferred from homology"/>
<dbReference type="NCBIfam" id="TIGR00445">
    <property type="entry name" value="mraY"/>
    <property type="match status" value="1"/>
</dbReference>
<evidence type="ECO:0000256" key="1">
    <source>
        <dbReference type="ARBA" id="ARBA00004141"/>
    </source>
</evidence>
<dbReference type="InterPro" id="IPR000715">
    <property type="entry name" value="Glycosyl_transferase_4"/>
</dbReference>
<dbReference type="AlphaFoldDB" id="A0A2N8LE75"/>
<dbReference type="PANTHER" id="PTHR22926:SF5">
    <property type="entry name" value="PHOSPHO-N-ACETYLMURAMOYL-PENTAPEPTIDE-TRANSFERASE HOMOLOG"/>
    <property type="match status" value="1"/>
</dbReference>
<comment type="similarity">
    <text evidence="2 8">Belongs to the glycosyltransferase 4 family. MraY subfamily.</text>
</comment>
<dbReference type="GO" id="GO:0046872">
    <property type="term" value="F:metal ion binding"/>
    <property type="evidence" value="ECO:0007669"/>
    <property type="project" value="UniProtKB-KW"/>
</dbReference>
<dbReference type="CDD" id="cd06852">
    <property type="entry name" value="GT_MraY"/>
    <property type="match status" value="1"/>
</dbReference>
<dbReference type="HAMAP" id="MF_00038">
    <property type="entry name" value="MraY"/>
    <property type="match status" value="1"/>
</dbReference>
<dbReference type="PROSITE" id="PS01348">
    <property type="entry name" value="MRAY_2"/>
    <property type="match status" value="1"/>
</dbReference>
<comment type="caution">
    <text evidence="11">The sequence shown here is derived from an EMBL/GenBank/DDBJ whole genome shotgun (WGS) entry which is preliminary data.</text>
</comment>
<keyword evidence="4 8" id="KW-0812">Transmembrane</keyword>
<evidence type="ECO:0000313" key="12">
    <source>
        <dbReference type="Proteomes" id="UP000235963"/>
    </source>
</evidence>
<dbReference type="Proteomes" id="UP000235963">
    <property type="component" value="Unassembled WGS sequence"/>
</dbReference>
<evidence type="ECO:0000256" key="5">
    <source>
        <dbReference type="ARBA" id="ARBA00022842"/>
    </source>
</evidence>
<feature type="transmembrane region" description="Helical" evidence="8">
    <location>
        <begin position="146"/>
        <end position="165"/>
    </location>
</feature>
<dbReference type="GO" id="GO:0009252">
    <property type="term" value="P:peptidoglycan biosynthetic process"/>
    <property type="evidence" value="ECO:0007669"/>
    <property type="project" value="UniProtKB-UniRule"/>
</dbReference>
<evidence type="ECO:0000256" key="4">
    <source>
        <dbReference type="ARBA" id="ARBA00022692"/>
    </source>
</evidence>
<dbReference type="UniPathway" id="UPA00219"/>
<comment type="cofactor">
    <cofactor evidence="8 10">
        <name>Mg(2+)</name>
        <dbReference type="ChEBI" id="CHEBI:18420"/>
    </cofactor>
</comment>
<accession>A0A2N8LE75</accession>
<feature type="transmembrane region" description="Helical" evidence="8">
    <location>
        <begin position="316"/>
        <end position="334"/>
    </location>
</feature>
<feature type="transmembrane region" description="Helical" evidence="8">
    <location>
        <begin position="6"/>
        <end position="26"/>
    </location>
</feature>
<sequence>MFLTITAAIISLILTATAMPFFIKFYQMKKIGGQQMHEDVKQHLEKAGTPTMGGTIFLLVASLLSLFFGLLMFKEWSHLGLITGILAVILIYGFIGFFDDFLKIFKQINEGLTARQKMFLQIVGGLIFYFLHVAPSNIDSVNILGYHFHIGFLYLFFVLFWIVGFSNAVNLTDGIDGLASISVAISLSTYGIIAYIQKQFDVLLLIAIMIGALIGFFFFNRKPAKVFMGDVGSLALGAMLAAISIALRQEWTLLLVGLVYVLETSSVMMQVSYFKYTKKKFGEGRRIFRMTPFHHHLELGGLSGKGNRWSEWKVDAFMWSIGALASLFVLAFLYL</sequence>
<organism evidence="11 12">
    <name type="scientific">Streptococcus penaeicida</name>
    <dbReference type="NCBI Taxonomy" id="1765960"/>
    <lineage>
        <taxon>Bacteria</taxon>
        <taxon>Bacillati</taxon>
        <taxon>Bacillota</taxon>
        <taxon>Bacilli</taxon>
        <taxon>Lactobacillales</taxon>
        <taxon>Streptococcaceae</taxon>
        <taxon>Streptococcus</taxon>
    </lineage>
</organism>
<keyword evidence="8" id="KW-0573">Peptidoglycan synthesis</keyword>
<feature type="transmembrane region" description="Helical" evidence="8">
    <location>
        <begin position="177"/>
        <end position="196"/>
    </location>
</feature>
<feature type="transmembrane region" description="Helical" evidence="8">
    <location>
        <begin position="79"/>
        <end position="98"/>
    </location>
</feature>
<dbReference type="InterPro" id="IPR003524">
    <property type="entry name" value="PNAcMuramoyl-5peptid_Trfase"/>
</dbReference>
<keyword evidence="5 8" id="KW-0460">Magnesium</keyword>
<dbReference type="PANTHER" id="PTHR22926">
    <property type="entry name" value="PHOSPHO-N-ACETYLMURAMOYL-PENTAPEPTIDE-TRANSFERASE"/>
    <property type="match status" value="1"/>
</dbReference>
<comment type="pathway">
    <text evidence="8">Cell wall biogenesis; peptidoglycan biosynthesis.</text>
</comment>
<name>A0A2N8LE75_9STRE</name>
<gene>
    <name evidence="8" type="primary">mraY</name>
    <name evidence="11" type="ORF">AT575_01360</name>
</gene>
<feature type="transmembrane region" description="Helical" evidence="8">
    <location>
        <begin position="47"/>
        <end position="73"/>
    </location>
</feature>
<feature type="transmembrane region" description="Helical" evidence="8">
    <location>
        <begin position="118"/>
        <end position="134"/>
    </location>
</feature>
<dbReference type="Pfam" id="PF10555">
    <property type="entry name" value="MraY_sig1"/>
    <property type="match status" value="1"/>
</dbReference>
<dbReference type="GO" id="GO:0005886">
    <property type="term" value="C:plasma membrane"/>
    <property type="evidence" value="ECO:0007669"/>
    <property type="project" value="UniProtKB-SubCell"/>
</dbReference>
<evidence type="ECO:0000256" key="9">
    <source>
        <dbReference type="NCBIfam" id="TIGR00445"/>
    </source>
</evidence>
<keyword evidence="6 8" id="KW-1133">Transmembrane helix</keyword>
<evidence type="ECO:0000256" key="3">
    <source>
        <dbReference type="ARBA" id="ARBA00022679"/>
    </source>
</evidence>
<dbReference type="EMBL" id="LOCM01000006">
    <property type="protein sequence ID" value="PND48467.1"/>
    <property type="molecule type" value="Genomic_DNA"/>
</dbReference>
<dbReference type="GO" id="GO:0071555">
    <property type="term" value="P:cell wall organization"/>
    <property type="evidence" value="ECO:0007669"/>
    <property type="project" value="UniProtKB-KW"/>
</dbReference>
<dbReference type="OrthoDB" id="9805475at2"/>
<keyword evidence="8" id="KW-0961">Cell wall biogenesis/degradation</keyword>
<keyword evidence="3 8" id="KW-0808">Transferase</keyword>
<dbReference type="Pfam" id="PF00953">
    <property type="entry name" value="Glycos_transf_4"/>
    <property type="match status" value="1"/>
</dbReference>
<dbReference type="InterPro" id="IPR018480">
    <property type="entry name" value="PNAcMuramoyl-5peptid_Trfase_CS"/>
</dbReference>
<keyword evidence="8" id="KW-0132">Cell division</keyword>
<evidence type="ECO:0000256" key="2">
    <source>
        <dbReference type="ARBA" id="ARBA00005583"/>
    </source>
</evidence>
<feature type="transmembrane region" description="Helical" evidence="8">
    <location>
        <begin position="202"/>
        <end position="219"/>
    </location>
</feature>
<dbReference type="GO" id="GO:0008963">
    <property type="term" value="F:phospho-N-acetylmuramoyl-pentapeptide-transferase activity"/>
    <property type="evidence" value="ECO:0007669"/>
    <property type="project" value="UniProtKB-UniRule"/>
</dbReference>
<protein>
    <recommendedName>
        <fullName evidence="8 9">Phospho-N-acetylmuramoyl-pentapeptide-transferase</fullName>
        <ecNumber evidence="8 9">2.7.8.13</ecNumber>
    </recommendedName>
    <alternativeName>
        <fullName evidence="8">UDP-MurNAc-pentapeptide phosphotransferase</fullName>
    </alternativeName>
</protein>
<keyword evidence="7 8" id="KW-0472">Membrane</keyword>
<evidence type="ECO:0000256" key="10">
    <source>
        <dbReference type="PIRSR" id="PIRSR600715-1"/>
    </source>
</evidence>
<keyword evidence="8 10" id="KW-0479">Metal-binding</keyword>
<evidence type="ECO:0000313" key="11">
    <source>
        <dbReference type="EMBL" id="PND48467.1"/>
    </source>
</evidence>
<evidence type="ECO:0000256" key="7">
    <source>
        <dbReference type="ARBA" id="ARBA00023136"/>
    </source>
</evidence>
<keyword evidence="8" id="KW-1003">Cell membrane</keyword>
<evidence type="ECO:0000256" key="6">
    <source>
        <dbReference type="ARBA" id="ARBA00022989"/>
    </source>
</evidence>